<dbReference type="GO" id="GO:0016887">
    <property type="term" value="F:ATP hydrolysis activity"/>
    <property type="evidence" value="ECO:0007669"/>
    <property type="project" value="InterPro"/>
</dbReference>
<dbReference type="PRINTS" id="PR00364">
    <property type="entry name" value="DISEASERSIST"/>
</dbReference>
<dbReference type="InterPro" id="IPR003593">
    <property type="entry name" value="AAA+_ATPase"/>
</dbReference>
<dbReference type="Gene3D" id="3.40.50.300">
    <property type="entry name" value="P-loop containing nucleotide triphosphate hydrolases"/>
    <property type="match status" value="1"/>
</dbReference>
<dbReference type="AlphaFoldDB" id="A0A949JGW2"/>
<name>A0A949JGW2_9ACTN</name>
<dbReference type="Gene3D" id="1.25.40.10">
    <property type="entry name" value="Tetratricopeptide repeat domain"/>
    <property type="match status" value="2"/>
</dbReference>
<evidence type="ECO:0000259" key="2">
    <source>
        <dbReference type="SMART" id="SM00382"/>
    </source>
</evidence>
<dbReference type="InterPro" id="IPR049945">
    <property type="entry name" value="AAA_22"/>
</dbReference>
<evidence type="ECO:0000313" key="3">
    <source>
        <dbReference type="EMBL" id="MBU7599777.1"/>
    </source>
</evidence>
<evidence type="ECO:0000313" key="4">
    <source>
        <dbReference type="Proteomes" id="UP000694501"/>
    </source>
</evidence>
<sequence length="702" mass="74954">MTDQAVRSSVPGAAATGEGWLGRERELEELRADVERAGLDTLGGRPAARARVLLIAGQPGSGRTALAEEFARQVRGEYPGGVVRAVLTEPDGSVVPLERVARELLEGLGVPAPAGTAEDELLQAVRAAVHERRALLLLDEVAAAEQLLELVPDHRGALVVATAEGPLTGVPDVRPCTIGGLDPRSAVTLLSRRAGSEIRITVDPTAARRVAELCGMQPAALLLVGGWLAAHPQVSVLEAARALAVHRDEPRALVRAFRLVMDALPRNAARLARMLPLVPAGFVDAQLVSGLAGCSLAAARAALEDFARLGLLRPLGAGAYTLPACLHPLLLEVAEREERPADVTLARARMWERTVRQLRACWAITEPPGSPARRELDAEPAAIRFVSEQAAERWLRSRLPALMTAARQAVAAGELDTLARRLIAGLAQALAAHRSPGEVEPDQYRLHELVLRVAERRELHAERSAALLNLGDLDVRGGRPAQALPRYRAALEAARRIADESDRGRASVRSMTSLGGTYGELGDWARAADWYGRALVLVQTGGDIAAGTALQARIGAVQMCAGQWTEALAAWRAAASGHRRLREAGACAHALSEVARAQEYAGRPHEALRTCQEALKWAEQADDRRMRAALHLRLADTLDRLGEYGAARGHRASAEPLTAADRPPEGPDFVAESGESPAVESQTKGLTCESQGKLQESNRLQG</sequence>
<dbReference type="PANTHER" id="PTHR47691">
    <property type="entry name" value="REGULATOR-RELATED"/>
    <property type="match status" value="1"/>
</dbReference>
<dbReference type="SMART" id="SM00382">
    <property type="entry name" value="AAA"/>
    <property type="match status" value="1"/>
</dbReference>
<evidence type="ECO:0000256" key="1">
    <source>
        <dbReference type="SAM" id="MobiDB-lite"/>
    </source>
</evidence>
<dbReference type="InterPro" id="IPR027417">
    <property type="entry name" value="P-loop_NTPase"/>
</dbReference>
<feature type="region of interest" description="Disordered" evidence="1">
    <location>
        <begin position="649"/>
        <end position="702"/>
    </location>
</feature>
<feature type="compositionally biased region" description="Polar residues" evidence="1">
    <location>
        <begin position="679"/>
        <end position="702"/>
    </location>
</feature>
<dbReference type="Proteomes" id="UP000694501">
    <property type="component" value="Unassembled WGS sequence"/>
</dbReference>
<proteinExistence type="predicted"/>
<dbReference type="SMART" id="SM00028">
    <property type="entry name" value="TPR"/>
    <property type="match status" value="4"/>
</dbReference>
<organism evidence="3 4">
    <name type="scientific">Streptomyces tardus</name>
    <dbReference type="NCBI Taxonomy" id="2780544"/>
    <lineage>
        <taxon>Bacteria</taxon>
        <taxon>Bacillati</taxon>
        <taxon>Actinomycetota</taxon>
        <taxon>Actinomycetes</taxon>
        <taxon>Kitasatosporales</taxon>
        <taxon>Streptomycetaceae</taxon>
        <taxon>Streptomyces</taxon>
    </lineage>
</organism>
<dbReference type="SUPFAM" id="SSF52540">
    <property type="entry name" value="P-loop containing nucleoside triphosphate hydrolases"/>
    <property type="match status" value="1"/>
</dbReference>
<dbReference type="InterPro" id="IPR019734">
    <property type="entry name" value="TPR_rpt"/>
</dbReference>
<accession>A0A949JGW2</accession>
<feature type="domain" description="AAA+ ATPase" evidence="2">
    <location>
        <begin position="49"/>
        <end position="205"/>
    </location>
</feature>
<dbReference type="InterPro" id="IPR011990">
    <property type="entry name" value="TPR-like_helical_dom_sf"/>
</dbReference>
<dbReference type="EMBL" id="JAELVF020000001">
    <property type="protein sequence ID" value="MBU7599777.1"/>
    <property type="molecule type" value="Genomic_DNA"/>
</dbReference>
<dbReference type="PANTHER" id="PTHR47691:SF3">
    <property type="entry name" value="HTH-TYPE TRANSCRIPTIONAL REGULATOR RV0890C-RELATED"/>
    <property type="match status" value="1"/>
</dbReference>
<gene>
    <name evidence="3" type="ORF">JGS22_019650</name>
</gene>
<protein>
    <submittedName>
        <fullName evidence="3">Tetratricopeptide repeat protein</fullName>
    </submittedName>
</protein>
<dbReference type="Pfam" id="PF13401">
    <property type="entry name" value="AAA_22"/>
    <property type="match status" value="1"/>
</dbReference>
<reference evidence="3" key="1">
    <citation type="submission" date="2021-06" db="EMBL/GenBank/DDBJ databases">
        <title>Sequencing of actinobacteria type strains.</title>
        <authorList>
            <person name="Nguyen G.-S."/>
            <person name="Wentzel A."/>
        </authorList>
    </citation>
    <scope>NUCLEOTIDE SEQUENCE</scope>
    <source>
        <strain evidence="3">P38-E01</strain>
    </source>
</reference>
<dbReference type="SUPFAM" id="SSF48452">
    <property type="entry name" value="TPR-like"/>
    <property type="match status" value="1"/>
</dbReference>
<keyword evidence="4" id="KW-1185">Reference proteome</keyword>
<comment type="caution">
    <text evidence="3">The sequence shown here is derived from an EMBL/GenBank/DDBJ whole genome shotgun (WGS) entry which is preliminary data.</text>
</comment>
<dbReference type="Pfam" id="PF13424">
    <property type="entry name" value="TPR_12"/>
    <property type="match status" value="1"/>
</dbReference>
<dbReference type="RefSeq" id="WP_211041360.1">
    <property type="nucleotide sequence ID" value="NZ_JAELVF020000001.1"/>
</dbReference>